<evidence type="ECO:0000256" key="1">
    <source>
        <dbReference type="SAM" id="Phobius"/>
    </source>
</evidence>
<feature type="transmembrane region" description="Helical" evidence="1">
    <location>
        <begin position="325"/>
        <end position="353"/>
    </location>
</feature>
<feature type="transmembrane region" description="Helical" evidence="1">
    <location>
        <begin position="359"/>
        <end position="382"/>
    </location>
</feature>
<dbReference type="AlphaFoldDB" id="A0A1F7XLN3"/>
<evidence type="ECO:0000313" key="3">
    <source>
        <dbReference type="EMBL" id="OGM15268.1"/>
    </source>
</evidence>
<feature type="transmembrane region" description="Helical" evidence="1">
    <location>
        <begin position="283"/>
        <end position="305"/>
    </location>
</feature>
<evidence type="ECO:0000313" key="4">
    <source>
        <dbReference type="Proteomes" id="UP000177382"/>
    </source>
</evidence>
<dbReference type="EMBL" id="MGFX01000006">
    <property type="protein sequence ID" value="OGM15268.1"/>
    <property type="molecule type" value="Genomic_DNA"/>
</dbReference>
<comment type="caution">
    <text evidence="3">The sequence shown here is derived from an EMBL/GenBank/DDBJ whole genome shotgun (WGS) entry which is preliminary data.</text>
</comment>
<proteinExistence type="predicted"/>
<keyword evidence="2" id="KW-0732">Signal</keyword>
<feature type="signal peptide" evidence="2">
    <location>
        <begin position="1"/>
        <end position="24"/>
    </location>
</feature>
<dbReference type="Proteomes" id="UP000177382">
    <property type="component" value="Unassembled WGS sequence"/>
</dbReference>
<reference evidence="3 4" key="1">
    <citation type="journal article" date="2016" name="Nat. Commun.">
        <title>Thousands of microbial genomes shed light on interconnected biogeochemical processes in an aquifer system.</title>
        <authorList>
            <person name="Anantharaman K."/>
            <person name="Brown C.T."/>
            <person name="Hug L.A."/>
            <person name="Sharon I."/>
            <person name="Castelle C.J."/>
            <person name="Probst A.J."/>
            <person name="Thomas B.C."/>
            <person name="Singh A."/>
            <person name="Wilkins M.J."/>
            <person name="Karaoz U."/>
            <person name="Brodie E.L."/>
            <person name="Williams K.H."/>
            <person name="Hubbard S.S."/>
            <person name="Banfield J.F."/>
        </authorList>
    </citation>
    <scope>NUCLEOTIDE SEQUENCE [LARGE SCALE GENOMIC DNA]</scope>
</reference>
<accession>A0A1F7XLN3</accession>
<sequence>MGRKLFIALLSFLILLFSPGFSFAQEEPASSGVARPDIFPLPNPEPGFLGQDHSYSVTFRGNGEAVVALKVALTNKGETPLSEVSLRVPKVSPQEFFIYQVIKEPSCTRYLTDNACAEYQEPDYYGYWWSKTKYQKAQSEFSGDTLKVILPQAIPADKNGSYLVYFRAMGYAKKNIFGAYKFTFETLQVPDDIRNMTVGISTDSDLVLRGATGEVNYRFGDVATSLKAVGGAAPTESSSIDTFYQQIGHGTLIKNASSLASLESYTVSSSFADNRIKLYAKEIFVGVGVFLGILAVVLVVLRLILKRSQSKTEGTTVATFNSKSLVICLGVSFVSALVISGYTILAIIAASYLASTVGYQFQAVLTIFIVVISFAIYALFLFAPGIYLGAKKGIGWGIATVALTVFFLLIFLGIGLLVYLAVRNPSVYPGPIPLGGMESIKQY</sequence>
<feature type="chain" id="PRO_5009533747" description="DUF4352 domain-containing protein" evidence="2">
    <location>
        <begin position="25"/>
        <end position="443"/>
    </location>
</feature>
<keyword evidence="1" id="KW-1133">Transmembrane helix</keyword>
<gene>
    <name evidence="3" type="ORF">A2V97_01375</name>
</gene>
<keyword evidence="1" id="KW-0812">Transmembrane</keyword>
<protein>
    <recommendedName>
        <fullName evidence="5">DUF4352 domain-containing protein</fullName>
    </recommendedName>
</protein>
<keyword evidence="1" id="KW-0472">Membrane</keyword>
<name>A0A1F7XLN3_9BACT</name>
<organism evidence="3 4">
    <name type="scientific">Candidatus Woesebacteria bacterium RBG_16_42_24</name>
    <dbReference type="NCBI Taxonomy" id="1802485"/>
    <lineage>
        <taxon>Bacteria</taxon>
        <taxon>Candidatus Woeseibacteriota</taxon>
    </lineage>
</organism>
<feature type="transmembrane region" description="Helical" evidence="1">
    <location>
        <begin position="394"/>
        <end position="422"/>
    </location>
</feature>
<evidence type="ECO:0008006" key="5">
    <source>
        <dbReference type="Google" id="ProtNLM"/>
    </source>
</evidence>
<evidence type="ECO:0000256" key="2">
    <source>
        <dbReference type="SAM" id="SignalP"/>
    </source>
</evidence>